<dbReference type="Proteomes" id="UP000228900">
    <property type="component" value="Unassembled WGS sequence"/>
</dbReference>
<organism evidence="5 6">
    <name type="scientific">Candidatus Falkowbacteria bacterium CG10_big_fil_rev_8_21_14_0_10_39_9</name>
    <dbReference type="NCBI Taxonomy" id="1974566"/>
    <lineage>
        <taxon>Bacteria</taxon>
        <taxon>Candidatus Falkowiibacteriota</taxon>
    </lineage>
</organism>
<dbReference type="GO" id="GO:0032259">
    <property type="term" value="P:methylation"/>
    <property type="evidence" value="ECO:0007669"/>
    <property type="project" value="UniProtKB-KW"/>
</dbReference>
<keyword evidence="4" id="KW-0694">RNA-binding</keyword>
<evidence type="ECO:0000256" key="1">
    <source>
        <dbReference type="ARBA" id="ARBA00022603"/>
    </source>
</evidence>
<proteinExistence type="predicted"/>
<dbReference type="SUPFAM" id="SSF53335">
    <property type="entry name" value="S-adenosyl-L-methionine-dependent methyltransferases"/>
    <property type="match status" value="1"/>
</dbReference>
<dbReference type="Pfam" id="PF00398">
    <property type="entry name" value="RrnaAD"/>
    <property type="match status" value="1"/>
</dbReference>
<evidence type="ECO:0000313" key="6">
    <source>
        <dbReference type="Proteomes" id="UP000228900"/>
    </source>
</evidence>
<dbReference type="InterPro" id="IPR029063">
    <property type="entry name" value="SAM-dependent_MTases_sf"/>
</dbReference>
<comment type="caution">
    <text evidence="5">The sequence shown here is derived from an EMBL/GenBank/DDBJ whole genome shotgun (WGS) entry which is preliminary data.</text>
</comment>
<evidence type="ECO:0000256" key="2">
    <source>
        <dbReference type="ARBA" id="ARBA00022679"/>
    </source>
</evidence>
<reference evidence="6" key="1">
    <citation type="submission" date="2017-09" db="EMBL/GenBank/DDBJ databases">
        <title>Depth-based differentiation of microbial function through sediment-hosted aquifers and enrichment of novel symbionts in the deep terrestrial subsurface.</title>
        <authorList>
            <person name="Probst A.J."/>
            <person name="Ladd B."/>
            <person name="Jarett J.K."/>
            <person name="Geller-Mcgrath D.E."/>
            <person name="Sieber C.M.K."/>
            <person name="Emerson J.B."/>
            <person name="Anantharaman K."/>
            <person name="Thomas B.C."/>
            <person name="Malmstrom R."/>
            <person name="Stieglmeier M."/>
            <person name="Klingl A."/>
            <person name="Woyke T."/>
            <person name="Ryan C.M."/>
            <person name="Banfield J.F."/>
        </authorList>
    </citation>
    <scope>NUCLEOTIDE SEQUENCE [LARGE SCALE GENOMIC DNA]</scope>
</reference>
<dbReference type="EMBL" id="PFAQ01000054">
    <property type="protein sequence ID" value="PIT94362.1"/>
    <property type="molecule type" value="Genomic_DNA"/>
</dbReference>
<dbReference type="Gene3D" id="3.40.50.150">
    <property type="entry name" value="Vaccinia Virus protein VP39"/>
    <property type="match status" value="1"/>
</dbReference>
<evidence type="ECO:0000313" key="5">
    <source>
        <dbReference type="EMBL" id="PIT94362.1"/>
    </source>
</evidence>
<keyword evidence="1" id="KW-0489">Methyltransferase</keyword>
<keyword evidence="3" id="KW-0949">S-adenosyl-L-methionine</keyword>
<dbReference type="AlphaFoldDB" id="A0A2M6WNL7"/>
<dbReference type="InterPro" id="IPR001737">
    <property type="entry name" value="KsgA/Erm"/>
</dbReference>
<dbReference type="InterPro" id="IPR026170">
    <property type="entry name" value="FAM173A/B"/>
</dbReference>
<sequence>MIFLIFSELILLVILVLASINFFNIVFRGFAPFFAANSQVINLATDNIKPTKDQVVYELGAGTANFLKAVEAKYPETKLIGIEYSLFTYLRTKAKLKALQSKIELRREDLYQTNLSDASIVYCYLIPTMMPKLSEKIQKECHKGTVIISYIFSIPGLSMRKTIQTKGGNIYFYEV</sequence>
<evidence type="ECO:0000256" key="3">
    <source>
        <dbReference type="ARBA" id="ARBA00022691"/>
    </source>
</evidence>
<accession>A0A2M6WNL7</accession>
<evidence type="ECO:0008006" key="7">
    <source>
        <dbReference type="Google" id="ProtNLM"/>
    </source>
</evidence>
<dbReference type="GO" id="GO:0016279">
    <property type="term" value="F:protein-lysine N-methyltransferase activity"/>
    <property type="evidence" value="ECO:0007669"/>
    <property type="project" value="InterPro"/>
</dbReference>
<protein>
    <recommendedName>
        <fullName evidence="7">Methyltransferase domain-containing protein</fullName>
    </recommendedName>
</protein>
<evidence type="ECO:0000256" key="4">
    <source>
        <dbReference type="ARBA" id="ARBA00022884"/>
    </source>
</evidence>
<gene>
    <name evidence="5" type="ORF">COT98_04045</name>
</gene>
<keyword evidence="2" id="KW-0808">Transferase</keyword>
<name>A0A2M6WNL7_9BACT</name>
<dbReference type="PANTHER" id="PTHR13610">
    <property type="entry name" value="METHYLTRANSFERASE DOMAIN-CONTAINING PROTEIN"/>
    <property type="match status" value="1"/>
</dbReference>
<dbReference type="PANTHER" id="PTHR13610:SF11">
    <property type="entry name" value="METHYLTRANSFERASE DOMAIN-CONTAINING PROTEIN"/>
    <property type="match status" value="1"/>
</dbReference>